<keyword evidence="4 5" id="KW-0472">Membrane</keyword>
<keyword evidence="8" id="KW-1185">Reference proteome</keyword>
<dbReference type="PRINTS" id="PR01036">
    <property type="entry name" value="TCRTETB"/>
</dbReference>
<sequence>MTTNSSSAHQPFISLVEHPRLRILAFLFLLMAMFLATLDNQIVSTALPTIVGEFGAVERFGWVASAYLLASCAVMPLYGKLGDLIGRKYVLMTAIAIFLIGSLTCGLAISMNTLIAARVLQGLGGGGLMVSIFALNADLFPPRELPKYQSYASLVIMTSGALGPLLGGTMTAAFGWRSIFLINLPLALIVLCGVFFLLPNRKPNRQPKIDFAGAILLAVSVTGIVLWSDSSEIFGSLFAAPSLGVIAIALVCGLTWVLAERRAPEPIIPLTLLANKTVALLIVVSVTSGAVAIGMVNYLALYLQTVYGLSPTSAGLFFIPITTGIVVGSLSSGRLMSITGRYKPYAIIGLAFSTTCFTLLALLGNGAPLAVVAVLLAIQGIGVGLGQQVPVLGVQNAARAGDVGAATGAVTLSRMIGAATAISIYGALLAHGLDTAPTVPGAGPLADLTPTAIDDLTGQAHQVAIAGYSETFTMIFAFAAFVAFTGLAAALSLKPVALGSRSSGAAKVPA</sequence>
<feature type="transmembrane region" description="Helical" evidence="5">
    <location>
        <begin position="369"/>
        <end position="391"/>
    </location>
</feature>
<dbReference type="InterPro" id="IPR036259">
    <property type="entry name" value="MFS_trans_sf"/>
</dbReference>
<comment type="subcellular location">
    <subcellularLocation>
        <location evidence="1">Membrane</location>
        <topology evidence="1">Multi-pass membrane protein</topology>
    </subcellularLocation>
</comment>
<feature type="transmembrane region" description="Helical" evidence="5">
    <location>
        <begin position="115"/>
        <end position="139"/>
    </location>
</feature>
<evidence type="ECO:0000256" key="2">
    <source>
        <dbReference type="ARBA" id="ARBA00022692"/>
    </source>
</evidence>
<keyword evidence="2 5" id="KW-0812">Transmembrane</keyword>
<feature type="transmembrane region" description="Helical" evidence="5">
    <location>
        <begin position="345"/>
        <end position="363"/>
    </location>
</feature>
<dbReference type="Proteomes" id="UP001549164">
    <property type="component" value="Unassembled WGS sequence"/>
</dbReference>
<comment type="caution">
    <text evidence="7">The sequence shown here is derived from an EMBL/GenBank/DDBJ whole genome shotgun (WGS) entry which is preliminary data.</text>
</comment>
<evidence type="ECO:0000313" key="8">
    <source>
        <dbReference type="Proteomes" id="UP001549164"/>
    </source>
</evidence>
<dbReference type="PANTHER" id="PTHR23501:SF197">
    <property type="entry name" value="COMD"/>
    <property type="match status" value="1"/>
</dbReference>
<feature type="transmembrane region" description="Helical" evidence="5">
    <location>
        <begin position="209"/>
        <end position="227"/>
    </location>
</feature>
<dbReference type="Gene3D" id="1.20.1250.20">
    <property type="entry name" value="MFS general substrate transporter like domains"/>
    <property type="match status" value="1"/>
</dbReference>
<dbReference type="Pfam" id="PF07690">
    <property type="entry name" value="MFS_1"/>
    <property type="match status" value="1"/>
</dbReference>
<dbReference type="EMBL" id="JBEPLY010000001">
    <property type="protein sequence ID" value="MET3598362.1"/>
    <property type="molecule type" value="Genomic_DNA"/>
</dbReference>
<proteinExistence type="predicted"/>
<reference evidence="7 8" key="1">
    <citation type="submission" date="2024-06" db="EMBL/GenBank/DDBJ databases">
        <title>Genomic Encyclopedia of Type Strains, Phase IV (KMG-IV): sequencing the most valuable type-strain genomes for metagenomic binning, comparative biology and taxonomic classification.</title>
        <authorList>
            <person name="Goeker M."/>
        </authorList>
    </citation>
    <scope>NUCLEOTIDE SEQUENCE [LARGE SCALE GENOMIC DNA]</scope>
    <source>
        <strain evidence="7 8">DSM 28102</strain>
    </source>
</reference>
<feature type="transmembrane region" description="Helical" evidence="5">
    <location>
        <begin position="151"/>
        <end position="173"/>
    </location>
</feature>
<dbReference type="CDD" id="cd17502">
    <property type="entry name" value="MFS_Azr1_MDR_like"/>
    <property type="match status" value="1"/>
</dbReference>
<evidence type="ECO:0000256" key="5">
    <source>
        <dbReference type="SAM" id="Phobius"/>
    </source>
</evidence>
<evidence type="ECO:0000313" key="7">
    <source>
        <dbReference type="EMBL" id="MET3598362.1"/>
    </source>
</evidence>
<dbReference type="InterPro" id="IPR011701">
    <property type="entry name" value="MFS"/>
</dbReference>
<protein>
    <submittedName>
        <fullName evidence="7">EmrB/QacA subfamily drug resistance transporter</fullName>
    </submittedName>
</protein>
<dbReference type="Gene3D" id="1.20.1720.10">
    <property type="entry name" value="Multidrug resistance protein D"/>
    <property type="match status" value="1"/>
</dbReference>
<feature type="transmembrane region" description="Helical" evidence="5">
    <location>
        <begin position="233"/>
        <end position="258"/>
    </location>
</feature>
<feature type="domain" description="Major facilitator superfamily (MFS) profile" evidence="6">
    <location>
        <begin position="25"/>
        <end position="498"/>
    </location>
</feature>
<organism evidence="7 8">
    <name type="scientific">Martelella mangrovi</name>
    <dbReference type="NCBI Taxonomy" id="1397477"/>
    <lineage>
        <taxon>Bacteria</taxon>
        <taxon>Pseudomonadati</taxon>
        <taxon>Pseudomonadota</taxon>
        <taxon>Alphaproteobacteria</taxon>
        <taxon>Hyphomicrobiales</taxon>
        <taxon>Aurantimonadaceae</taxon>
        <taxon>Martelella</taxon>
    </lineage>
</organism>
<feature type="transmembrane region" description="Helical" evidence="5">
    <location>
        <begin position="278"/>
        <end position="301"/>
    </location>
</feature>
<name>A0ABV2I617_9HYPH</name>
<gene>
    <name evidence="7" type="ORF">ABID12_000283</name>
</gene>
<keyword evidence="3 5" id="KW-1133">Transmembrane helix</keyword>
<evidence type="ECO:0000256" key="1">
    <source>
        <dbReference type="ARBA" id="ARBA00004141"/>
    </source>
</evidence>
<dbReference type="PANTHER" id="PTHR23501">
    <property type="entry name" value="MAJOR FACILITATOR SUPERFAMILY"/>
    <property type="match status" value="1"/>
</dbReference>
<feature type="transmembrane region" description="Helical" evidence="5">
    <location>
        <begin position="313"/>
        <end position="333"/>
    </location>
</feature>
<feature type="transmembrane region" description="Helical" evidence="5">
    <location>
        <begin position="90"/>
        <end position="109"/>
    </location>
</feature>
<feature type="transmembrane region" description="Helical" evidence="5">
    <location>
        <begin position="21"/>
        <end position="39"/>
    </location>
</feature>
<feature type="transmembrane region" description="Helical" evidence="5">
    <location>
        <begin position="179"/>
        <end position="197"/>
    </location>
</feature>
<dbReference type="PROSITE" id="PS50850">
    <property type="entry name" value="MFS"/>
    <property type="match status" value="1"/>
</dbReference>
<accession>A0ABV2I617</accession>
<dbReference type="SUPFAM" id="SSF103473">
    <property type="entry name" value="MFS general substrate transporter"/>
    <property type="match status" value="1"/>
</dbReference>
<feature type="transmembrane region" description="Helical" evidence="5">
    <location>
        <begin position="472"/>
        <end position="493"/>
    </location>
</feature>
<evidence type="ECO:0000259" key="6">
    <source>
        <dbReference type="PROSITE" id="PS50850"/>
    </source>
</evidence>
<feature type="transmembrane region" description="Helical" evidence="5">
    <location>
        <begin position="403"/>
        <end position="428"/>
    </location>
</feature>
<dbReference type="InterPro" id="IPR020846">
    <property type="entry name" value="MFS_dom"/>
</dbReference>
<evidence type="ECO:0000256" key="3">
    <source>
        <dbReference type="ARBA" id="ARBA00022989"/>
    </source>
</evidence>
<dbReference type="RefSeq" id="WP_354432799.1">
    <property type="nucleotide sequence ID" value="NZ_JBEPLY010000001.1"/>
</dbReference>
<feature type="transmembrane region" description="Helical" evidence="5">
    <location>
        <begin position="59"/>
        <end position="78"/>
    </location>
</feature>
<evidence type="ECO:0000256" key="4">
    <source>
        <dbReference type="ARBA" id="ARBA00023136"/>
    </source>
</evidence>